<dbReference type="SUPFAM" id="SSF64288">
    <property type="entry name" value="Chorismate lyase-like"/>
    <property type="match status" value="1"/>
</dbReference>
<dbReference type="Proteomes" id="UP000223311">
    <property type="component" value="Unassembled WGS sequence"/>
</dbReference>
<protein>
    <submittedName>
        <fullName evidence="1">Cold-shock protein</fullName>
    </submittedName>
</protein>
<dbReference type="EMBL" id="NVGE01000027">
    <property type="protein sequence ID" value="PFZ28033.1"/>
    <property type="molecule type" value="Genomic_DNA"/>
</dbReference>
<evidence type="ECO:0000313" key="2">
    <source>
        <dbReference type="Proteomes" id="UP000223311"/>
    </source>
</evidence>
<gene>
    <name evidence="1" type="ORF">COL66_18555</name>
</gene>
<dbReference type="RefSeq" id="WP_098577420.1">
    <property type="nucleotide sequence ID" value="NZ_NVGE01000027.1"/>
</dbReference>
<dbReference type="Gene3D" id="3.40.1410.10">
    <property type="entry name" value="Chorismate lyase-like"/>
    <property type="match status" value="1"/>
</dbReference>
<name>A0A2B5IS50_9BACI</name>
<dbReference type="InterPro" id="IPR028978">
    <property type="entry name" value="Chorismate_lyase_/UTRA_dom_sf"/>
</dbReference>
<dbReference type="InterPro" id="IPR002800">
    <property type="entry name" value="Rv2949c-like"/>
</dbReference>
<comment type="caution">
    <text evidence="1">The sequence shown here is derived from an EMBL/GenBank/DDBJ whole genome shotgun (WGS) entry which is preliminary data.</text>
</comment>
<organism evidence="1 2">
    <name type="scientific">Bacillus wiedmannii</name>
    <dbReference type="NCBI Taxonomy" id="1890302"/>
    <lineage>
        <taxon>Bacteria</taxon>
        <taxon>Bacillati</taxon>
        <taxon>Bacillota</taxon>
        <taxon>Bacilli</taxon>
        <taxon>Bacillales</taxon>
        <taxon>Bacillaceae</taxon>
        <taxon>Bacillus</taxon>
        <taxon>Bacillus cereus group</taxon>
    </lineage>
</organism>
<dbReference type="AlphaFoldDB" id="A0A2B5IS50"/>
<reference evidence="1 2" key="1">
    <citation type="submission" date="2017-09" db="EMBL/GenBank/DDBJ databases">
        <title>Large-scale bioinformatics analysis of Bacillus genomes uncovers conserved roles of natural products in bacterial physiology.</title>
        <authorList>
            <consortium name="Agbiome Team Llc"/>
            <person name="Bleich R.M."/>
            <person name="Grubbs K.J."/>
            <person name="Santa Maria K.C."/>
            <person name="Allen S.E."/>
            <person name="Farag S."/>
            <person name="Shank E.A."/>
            <person name="Bowers A."/>
        </authorList>
    </citation>
    <scope>NUCLEOTIDE SEQUENCE [LARGE SCALE GENOMIC DNA]</scope>
    <source>
        <strain evidence="1 2">AFS080080</strain>
    </source>
</reference>
<sequence length="182" mass="20956">MLLMENMKTETTDITTIKKVIDLLLSTDGSTTLALETIVQDTVQLNVIEQEIVEKFSIPKEAKNFFSDKGTFLRRISSLSYKGDLLSENIVFVDLSLLQKEIRGELKVGEIPIGKLMKEIETRRNILFKGYQPSGNILELYDGFSLDADIFPTKKYQIIRDNNCLFYICEVFHLDNIFKFIK</sequence>
<evidence type="ECO:0000313" key="1">
    <source>
        <dbReference type="EMBL" id="PFZ28033.1"/>
    </source>
</evidence>
<dbReference type="Pfam" id="PF01947">
    <property type="entry name" value="Rv2949c-like"/>
    <property type="match status" value="1"/>
</dbReference>
<accession>A0A2B5IS50</accession>
<proteinExistence type="predicted"/>